<dbReference type="AlphaFoldDB" id="A0A5S6QMY7"/>
<proteinExistence type="predicted"/>
<name>A0A5S6QMY7_TRIMR</name>
<feature type="compositionally biased region" description="Polar residues" evidence="2">
    <location>
        <begin position="115"/>
        <end position="125"/>
    </location>
</feature>
<organism evidence="3 4">
    <name type="scientific">Trichuris muris</name>
    <name type="common">Mouse whipworm</name>
    <dbReference type="NCBI Taxonomy" id="70415"/>
    <lineage>
        <taxon>Eukaryota</taxon>
        <taxon>Metazoa</taxon>
        <taxon>Ecdysozoa</taxon>
        <taxon>Nematoda</taxon>
        <taxon>Enoplea</taxon>
        <taxon>Dorylaimia</taxon>
        <taxon>Trichinellida</taxon>
        <taxon>Trichuridae</taxon>
        <taxon>Trichuris</taxon>
    </lineage>
</organism>
<feature type="region of interest" description="Disordered" evidence="2">
    <location>
        <begin position="115"/>
        <end position="145"/>
    </location>
</feature>
<reference evidence="4" key="1">
    <citation type="submission" date="2019-12" db="UniProtKB">
        <authorList>
            <consortium name="WormBaseParasite"/>
        </authorList>
    </citation>
    <scope>IDENTIFICATION</scope>
</reference>
<accession>A0A5S6QMY7</accession>
<dbReference type="Proteomes" id="UP000046395">
    <property type="component" value="Unassembled WGS sequence"/>
</dbReference>
<dbReference type="WBParaSite" id="TMUE_2000008580.1">
    <property type="protein sequence ID" value="TMUE_2000008580.1"/>
    <property type="gene ID" value="WBGene00300331"/>
</dbReference>
<keyword evidence="1" id="KW-0175">Coiled coil</keyword>
<evidence type="ECO:0000256" key="2">
    <source>
        <dbReference type="SAM" id="MobiDB-lite"/>
    </source>
</evidence>
<evidence type="ECO:0000313" key="4">
    <source>
        <dbReference type="WBParaSite" id="TMUE_2000008580.1"/>
    </source>
</evidence>
<sequence>MEEALLALANNVARHAKLEDTKKTSIIELNAKFVYQLYKAICVPVMDFDPVLAQFSAPEVLLGAIIECISKTFVKFDVNKVTSPQDLLAHKPQAWYSLLKVFQCLSDCLMPSPTSITEGSPTPETSSDRTEARKATSSGGFCQPASALRKPQRRSVLYSPLTAHARQKRLGIAKMRKKRDDHIKRPSIDVPAELIASFDEDSALKRCVAHAALKRAAIHYRNTHWHYRYMMCMKAKRLSQLDMLQKKKKQLQEEIIEKVSVRILAALSNPFGSTQ</sequence>
<evidence type="ECO:0000313" key="3">
    <source>
        <dbReference type="Proteomes" id="UP000046395"/>
    </source>
</evidence>
<protein>
    <submittedName>
        <fullName evidence="4">Uncharacterized protein</fullName>
    </submittedName>
</protein>
<evidence type="ECO:0000256" key="1">
    <source>
        <dbReference type="SAM" id="Coils"/>
    </source>
</evidence>
<feature type="coiled-coil region" evidence="1">
    <location>
        <begin position="234"/>
        <end position="261"/>
    </location>
</feature>
<keyword evidence="3" id="KW-1185">Reference proteome</keyword>